<dbReference type="AlphaFoldDB" id="A0A8X6N493"/>
<evidence type="ECO:0000313" key="2">
    <source>
        <dbReference type="Proteomes" id="UP000887013"/>
    </source>
</evidence>
<gene>
    <name evidence="1" type="ORF">NPIL_118741</name>
</gene>
<dbReference type="EMBL" id="BMAW01005288">
    <property type="protein sequence ID" value="GFS93384.1"/>
    <property type="molecule type" value="Genomic_DNA"/>
</dbReference>
<evidence type="ECO:0000313" key="1">
    <source>
        <dbReference type="EMBL" id="GFS93384.1"/>
    </source>
</evidence>
<accession>A0A8X6N493</accession>
<organism evidence="1 2">
    <name type="scientific">Nephila pilipes</name>
    <name type="common">Giant wood spider</name>
    <name type="synonym">Nephila maculata</name>
    <dbReference type="NCBI Taxonomy" id="299642"/>
    <lineage>
        <taxon>Eukaryota</taxon>
        <taxon>Metazoa</taxon>
        <taxon>Ecdysozoa</taxon>
        <taxon>Arthropoda</taxon>
        <taxon>Chelicerata</taxon>
        <taxon>Arachnida</taxon>
        <taxon>Araneae</taxon>
        <taxon>Araneomorphae</taxon>
        <taxon>Entelegynae</taxon>
        <taxon>Araneoidea</taxon>
        <taxon>Nephilidae</taxon>
        <taxon>Nephila</taxon>
    </lineage>
</organism>
<proteinExistence type="predicted"/>
<protein>
    <submittedName>
        <fullName evidence="1">Uncharacterized protein</fullName>
    </submittedName>
</protein>
<reference evidence="1" key="1">
    <citation type="submission" date="2020-08" db="EMBL/GenBank/DDBJ databases">
        <title>Multicomponent nature underlies the extraordinary mechanical properties of spider dragline silk.</title>
        <authorList>
            <person name="Kono N."/>
            <person name="Nakamura H."/>
            <person name="Mori M."/>
            <person name="Yoshida Y."/>
            <person name="Ohtoshi R."/>
            <person name="Malay A.D."/>
            <person name="Moran D.A.P."/>
            <person name="Tomita M."/>
            <person name="Numata K."/>
            <person name="Arakawa K."/>
        </authorList>
    </citation>
    <scope>NUCLEOTIDE SEQUENCE</scope>
</reference>
<keyword evidence="2" id="KW-1185">Reference proteome</keyword>
<sequence>MSSFLHANHTREALKLSPGAKEIMNKACMNLRKWVTNDRNLVKELEKENYDIHPILSVSNVTKLKVLGIQWDFQDDSLSVERAMVA</sequence>
<name>A0A8X6N493_NEPPI</name>
<dbReference type="OrthoDB" id="6430234at2759"/>
<comment type="caution">
    <text evidence="1">The sequence shown here is derived from an EMBL/GenBank/DDBJ whole genome shotgun (WGS) entry which is preliminary data.</text>
</comment>
<dbReference type="Proteomes" id="UP000887013">
    <property type="component" value="Unassembled WGS sequence"/>
</dbReference>